<dbReference type="CDD" id="cd00761">
    <property type="entry name" value="Glyco_tranf_GTA_type"/>
    <property type="match status" value="1"/>
</dbReference>
<reference evidence="2 5" key="1">
    <citation type="submission" date="2016-11" db="EMBL/GenBank/DDBJ databases">
        <title>Whole genomes of Flavobacteriaceae.</title>
        <authorList>
            <person name="Stine C."/>
            <person name="Li C."/>
            <person name="Tadesse D."/>
        </authorList>
    </citation>
    <scope>NUCLEOTIDE SEQUENCE [LARGE SCALE GENOMIC DNA]</scope>
    <source>
        <strain evidence="2 5">DSM 21068</strain>
    </source>
</reference>
<proteinExistence type="predicted"/>
<dbReference type="SUPFAM" id="SSF53448">
    <property type="entry name" value="Nucleotide-diphospho-sugar transferases"/>
    <property type="match status" value="1"/>
</dbReference>
<dbReference type="InterPro" id="IPR029044">
    <property type="entry name" value="Nucleotide-diphossugar_trans"/>
</dbReference>
<keyword evidence="3" id="KW-0808">Transferase</keyword>
<dbReference type="Gene3D" id="3.90.550.10">
    <property type="entry name" value="Spore Coat Polysaccharide Biosynthesis Protein SpsA, Chain A"/>
    <property type="match status" value="1"/>
</dbReference>
<dbReference type="EMBL" id="MUGO01000003">
    <property type="protein sequence ID" value="PQA96347.1"/>
    <property type="molecule type" value="Genomic_DNA"/>
</dbReference>
<dbReference type="OrthoDB" id="1374586at2"/>
<dbReference type="GO" id="GO:0016740">
    <property type="term" value="F:transferase activity"/>
    <property type="evidence" value="ECO:0007669"/>
    <property type="project" value="UniProtKB-KW"/>
</dbReference>
<name>A0A1N7KE94_9FLAO</name>
<dbReference type="Proteomes" id="UP000238314">
    <property type="component" value="Unassembled WGS sequence"/>
</dbReference>
<evidence type="ECO:0000313" key="5">
    <source>
        <dbReference type="Proteomes" id="UP000238314"/>
    </source>
</evidence>
<reference evidence="4" key="2">
    <citation type="submission" date="2017-01" db="EMBL/GenBank/DDBJ databases">
        <authorList>
            <person name="Varghese N."/>
            <person name="Submissions S."/>
        </authorList>
    </citation>
    <scope>NUCLEOTIDE SEQUENCE [LARGE SCALE GENOMIC DNA]</scope>
    <source>
        <strain evidence="4">DSM 21068</strain>
    </source>
</reference>
<dbReference type="AlphaFoldDB" id="A0A1N7KE94"/>
<gene>
    <name evidence="2" type="ORF">B0A70_04310</name>
    <name evidence="3" type="ORF">SAMN05421796_101492</name>
</gene>
<dbReference type="InterPro" id="IPR001173">
    <property type="entry name" value="Glyco_trans_2-like"/>
</dbReference>
<dbReference type="Pfam" id="PF00535">
    <property type="entry name" value="Glycos_transf_2"/>
    <property type="match status" value="1"/>
</dbReference>
<evidence type="ECO:0000313" key="2">
    <source>
        <dbReference type="EMBL" id="PQA96347.1"/>
    </source>
</evidence>
<keyword evidence="5" id="KW-1185">Reference proteome</keyword>
<accession>A0A1N7KE94</accession>
<evidence type="ECO:0000313" key="3">
    <source>
        <dbReference type="EMBL" id="SIS59918.1"/>
    </source>
</evidence>
<dbReference type="Proteomes" id="UP000186246">
    <property type="component" value="Unassembled WGS sequence"/>
</dbReference>
<sequence>MNKLAIVIPYYKIDFFEETLQSVAAQSNRDFVLYIGNDASPDNPLPLIQKYLNSDEYQYFEYKDNLGGKNLALQWERILENVKEEWFQILGDDDVISENFVAEFYKNLPKIQSENISAIKFSHNIVDENKTILHTITTDETIIPAPELFKRKYKGLMPSSLSENIFALSAYKKHHFLKIPFAWGADDYAILTFSGLDSVFYLSDAKVTVRMSTSSISGDLSLQSKKDLGYHIMRENVLNKHSQYFDKSFVIRMLNDHLRFCEKNMLKPHLRLFSILMKRGYPKRFLDMTKAVWSINKKIKHSKG</sequence>
<feature type="domain" description="Glycosyltransferase 2-like" evidence="1">
    <location>
        <begin position="6"/>
        <end position="160"/>
    </location>
</feature>
<dbReference type="STRING" id="551459.SAMN05421796_101492"/>
<reference evidence="3" key="3">
    <citation type="submission" date="2017-01" db="EMBL/GenBank/DDBJ databases">
        <authorList>
            <person name="Mah S.A."/>
            <person name="Swanson W.J."/>
            <person name="Moy G.W."/>
            <person name="Vacquier V.D."/>
        </authorList>
    </citation>
    <scope>NUCLEOTIDE SEQUENCE [LARGE SCALE GENOMIC DNA]</scope>
    <source>
        <strain evidence="3">DSM 21068</strain>
    </source>
</reference>
<evidence type="ECO:0000259" key="1">
    <source>
        <dbReference type="Pfam" id="PF00535"/>
    </source>
</evidence>
<dbReference type="EMBL" id="FTOJ01000001">
    <property type="protein sequence ID" value="SIS59918.1"/>
    <property type="molecule type" value="Genomic_DNA"/>
</dbReference>
<organism evidence="3 4">
    <name type="scientific">Chryseobacterium piscicola</name>
    <dbReference type="NCBI Taxonomy" id="551459"/>
    <lineage>
        <taxon>Bacteria</taxon>
        <taxon>Pseudomonadati</taxon>
        <taxon>Bacteroidota</taxon>
        <taxon>Flavobacteriia</taxon>
        <taxon>Flavobacteriales</taxon>
        <taxon>Weeksellaceae</taxon>
        <taxon>Chryseobacterium group</taxon>
        <taxon>Chryseobacterium</taxon>
    </lineage>
</organism>
<dbReference type="RefSeq" id="WP_076449430.1">
    <property type="nucleotide sequence ID" value="NZ_FTOJ01000001.1"/>
</dbReference>
<evidence type="ECO:0000313" key="4">
    <source>
        <dbReference type="Proteomes" id="UP000186246"/>
    </source>
</evidence>
<protein>
    <submittedName>
        <fullName evidence="3">Glycosyl transferase family 2</fullName>
    </submittedName>
</protein>